<dbReference type="Proteomes" id="UP000285777">
    <property type="component" value="Unassembled WGS sequence"/>
</dbReference>
<gene>
    <name evidence="9" type="ORF">DW150_04155</name>
</gene>
<keyword evidence="4" id="KW-0472">Membrane</keyword>
<reference evidence="9 10" key="1">
    <citation type="submission" date="2018-08" db="EMBL/GenBank/DDBJ databases">
        <title>A genome reference for cultivated species of the human gut microbiota.</title>
        <authorList>
            <person name="Zou Y."/>
            <person name="Xue W."/>
            <person name="Luo G."/>
        </authorList>
    </citation>
    <scope>NUCLEOTIDE SEQUENCE [LARGE SCALE GENOMIC DNA]</scope>
    <source>
        <strain evidence="9 10">AM13-21</strain>
    </source>
</reference>
<evidence type="ECO:0000256" key="7">
    <source>
        <dbReference type="ARBA" id="ARBA00023288"/>
    </source>
</evidence>
<sequence>MKALSYIGKMKMRTLILVTVGLSMTSCNAILDEEDVDCSVEFRVKFKYDMNMKFADAFANEVKSVVLYAFDKDGKFVYQRAEEGDILSEDGYDMPIEVQPGDYDLVAWAKGKGDETFSIPILAQGESTIEELNCKMDRIYSRAADGSAEVRSDLRPLFHGQVQRQSFSSRAATTQVATIQLTKNTNSVRVVLQHLSGESVDVNNFTFTIEDENGFMNYDNKLLEDEPLTYYAWHTDSGTADMDENGARATTSVGVAVAELTVGRLVMENKPILTITNKEGEKVLSIPLIDYALLVKGYYNRDMSDQEYLDRQDEYSMTFFLDENDKWASSSIIINSWKVVLDDVDL</sequence>
<dbReference type="Gene3D" id="2.60.40.2090">
    <property type="match status" value="1"/>
</dbReference>
<evidence type="ECO:0008006" key="11">
    <source>
        <dbReference type="Google" id="ProtNLM"/>
    </source>
</evidence>
<dbReference type="PROSITE" id="PS51257">
    <property type="entry name" value="PROKAR_LIPOPROTEIN"/>
    <property type="match status" value="1"/>
</dbReference>
<dbReference type="EMBL" id="QRLF01000005">
    <property type="protein sequence ID" value="RHI94890.1"/>
    <property type="molecule type" value="Genomic_DNA"/>
</dbReference>
<dbReference type="InterPro" id="IPR014941">
    <property type="entry name" value="FimB/Mfa2/Mfa3"/>
</dbReference>
<evidence type="ECO:0000313" key="10">
    <source>
        <dbReference type="Proteomes" id="UP000285777"/>
    </source>
</evidence>
<feature type="signal peptide" evidence="8">
    <location>
        <begin position="1"/>
        <end position="29"/>
    </location>
</feature>
<evidence type="ECO:0000256" key="4">
    <source>
        <dbReference type="ARBA" id="ARBA00023136"/>
    </source>
</evidence>
<name>A0A415BVF0_PHOVU</name>
<dbReference type="AlphaFoldDB" id="A0A415BVF0"/>
<dbReference type="Gene3D" id="2.60.40.2100">
    <property type="match status" value="1"/>
</dbReference>
<evidence type="ECO:0000256" key="6">
    <source>
        <dbReference type="ARBA" id="ARBA00023237"/>
    </source>
</evidence>
<comment type="caution">
    <text evidence="9">The sequence shown here is derived from an EMBL/GenBank/DDBJ whole genome shotgun (WGS) entry which is preliminary data.</text>
</comment>
<dbReference type="GO" id="GO:0009279">
    <property type="term" value="C:cell outer membrane"/>
    <property type="evidence" value="ECO:0007669"/>
    <property type="project" value="UniProtKB-SubCell"/>
</dbReference>
<proteinExistence type="inferred from homology"/>
<evidence type="ECO:0000313" key="9">
    <source>
        <dbReference type="EMBL" id="RHI94890.1"/>
    </source>
</evidence>
<keyword evidence="6" id="KW-0998">Cell outer membrane</keyword>
<evidence type="ECO:0000256" key="1">
    <source>
        <dbReference type="ARBA" id="ARBA00004442"/>
    </source>
</evidence>
<keyword evidence="7" id="KW-0449">Lipoprotein</keyword>
<organism evidence="9 10">
    <name type="scientific">Phocaeicola vulgatus</name>
    <name type="common">Bacteroides vulgatus</name>
    <dbReference type="NCBI Taxonomy" id="821"/>
    <lineage>
        <taxon>Bacteria</taxon>
        <taxon>Pseudomonadati</taxon>
        <taxon>Bacteroidota</taxon>
        <taxon>Bacteroidia</taxon>
        <taxon>Bacteroidales</taxon>
        <taxon>Bacteroidaceae</taxon>
        <taxon>Phocaeicola</taxon>
    </lineage>
</organism>
<comment type="subcellular location">
    <subcellularLocation>
        <location evidence="1">Cell outer membrane</location>
    </subcellularLocation>
</comment>
<comment type="similarity">
    <text evidence="2">Belongs to the bacteroidetes fimbrillin superfamily. FimB/Mfa2 family.</text>
</comment>
<accession>A0A415BVF0</accession>
<protein>
    <recommendedName>
        <fullName evidence="11">FimB/Mfa2 family fimbrial subunit</fullName>
    </recommendedName>
</protein>
<evidence type="ECO:0000256" key="5">
    <source>
        <dbReference type="ARBA" id="ARBA00023139"/>
    </source>
</evidence>
<dbReference type="RefSeq" id="WP_118290184.1">
    <property type="nucleotide sequence ID" value="NZ_QRLF01000005.1"/>
</dbReference>
<evidence type="ECO:0000256" key="3">
    <source>
        <dbReference type="ARBA" id="ARBA00022729"/>
    </source>
</evidence>
<feature type="chain" id="PRO_5019269108" description="FimB/Mfa2 family fimbrial subunit" evidence="8">
    <location>
        <begin position="30"/>
        <end position="346"/>
    </location>
</feature>
<keyword evidence="3 8" id="KW-0732">Signal</keyword>
<keyword evidence="5" id="KW-0564">Palmitate</keyword>
<evidence type="ECO:0000256" key="2">
    <source>
        <dbReference type="ARBA" id="ARBA00007248"/>
    </source>
</evidence>
<dbReference type="Pfam" id="PF08842">
    <property type="entry name" value="Mfa2"/>
    <property type="match status" value="1"/>
</dbReference>
<evidence type="ECO:0000256" key="8">
    <source>
        <dbReference type="SAM" id="SignalP"/>
    </source>
</evidence>